<comment type="caution">
    <text evidence="1">The sequence shown here is derived from an EMBL/GenBank/DDBJ whole genome shotgun (WGS) entry which is preliminary data.</text>
</comment>
<protein>
    <submittedName>
        <fullName evidence="1">Uncharacterized protein</fullName>
    </submittedName>
</protein>
<evidence type="ECO:0000313" key="1">
    <source>
        <dbReference type="EMBL" id="MBI6883983.1"/>
    </source>
</evidence>
<reference evidence="1" key="1">
    <citation type="submission" date="2020-12" db="EMBL/GenBank/DDBJ databases">
        <title>Enhanced detection system for hospital associated transmission using whole genome sequencing surveillance.</title>
        <authorList>
            <person name="Harrison L.H."/>
            <person name="Van Tyne D."/>
            <person name="Marsh J.W."/>
            <person name="Griffith M.P."/>
            <person name="Snyder D.J."/>
            <person name="Cooper V.S."/>
            <person name="Mustapha M."/>
        </authorList>
    </citation>
    <scope>NUCLEOTIDE SEQUENCE</scope>
    <source>
        <strain evidence="1">PSB00042</strain>
    </source>
</reference>
<proteinExistence type="predicted"/>
<evidence type="ECO:0000313" key="2">
    <source>
        <dbReference type="Proteomes" id="UP000637061"/>
    </source>
</evidence>
<dbReference type="AlphaFoldDB" id="A0A8I1EEY0"/>
<dbReference type="RefSeq" id="WP_198747103.1">
    <property type="nucleotide sequence ID" value="NZ_JAEHTE010000006.1"/>
</dbReference>
<accession>A0A8I1EEY0</accession>
<sequence>MQKSDFDFDRDGFPNILGRNHRGLGIAQRQLWETMGSWEQFAPNLLGGKVTVAIGQLGERVIGRVLDKNFYIDFGVFADDSVAAVEAVVSVPKLSDGTPAEIARFLFAPGGKILSSQKETLWDGDEDFLSYELLIAIVRKVTQAPLVI</sequence>
<dbReference type="Proteomes" id="UP000637061">
    <property type="component" value="Unassembled WGS sequence"/>
</dbReference>
<name>A0A8I1EEY0_PSEPU</name>
<organism evidence="1 2">
    <name type="scientific">Pseudomonas putida</name>
    <name type="common">Arthrobacter siderocapsulatus</name>
    <dbReference type="NCBI Taxonomy" id="303"/>
    <lineage>
        <taxon>Bacteria</taxon>
        <taxon>Pseudomonadati</taxon>
        <taxon>Pseudomonadota</taxon>
        <taxon>Gammaproteobacteria</taxon>
        <taxon>Pseudomonadales</taxon>
        <taxon>Pseudomonadaceae</taxon>
        <taxon>Pseudomonas</taxon>
    </lineage>
</organism>
<dbReference type="EMBL" id="JAEHTE010000006">
    <property type="protein sequence ID" value="MBI6883983.1"/>
    <property type="molecule type" value="Genomic_DNA"/>
</dbReference>
<gene>
    <name evidence="1" type="ORF">JEU22_08665</name>
</gene>